<keyword evidence="2" id="KW-0442">Lipid degradation</keyword>
<dbReference type="InterPro" id="IPR050301">
    <property type="entry name" value="NTE"/>
</dbReference>
<dbReference type="Gene3D" id="3.40.1090.10">
    <property type="entry name" value="Cytosolic phospholipase A2 catalytic domain"/>
    <property type="match status" value="2"/>
</dbReference>
<evidence type="ECO:0000259" key="4">
    <source>
        <dbReference type="Pfam" id="PF01734"/>
    </source>
</evidence>
<dbReference type="InterPro" id="IPR002641">
    <property type="entry name" value="PNPLA_dom"/>
</dbReference>
<dbReference type="Pfam" id="PF01734">
    <property type="entry name" value="Patatin"/>
    <property type="match status" value="1"/>
</dbReference>
<keyword evidence="1" id="KW-0378">Hydrolase</keyword>
<dbReference type="OrthoDB" id="4080114at2"/>
<evidence type="ECO:0000313" key="6">
    <source>
        <dbReference type="Proteomes" id="UP000487268"/>
    </source>
</evidence>
<keyword evidence="3" id="KW-0443">Lipid metabolism</keyword>
<dbReference type="PANTHER" id="PTHR14226:SF57">
    <property type="entry name" value="BLR7027 PROTEIN"/>
    <property type="match status" value="1"/>
</dbReference>
<proteinExistence type="predicted"/>
<dbReference type="InterPro" id="IPR016035">
    <property type="entry name" value="Acyl_Trfase/lysoPLipase"/>
</dbReference>
<protein>
    <recommendedName>
        <fullName evidence="4">PNPLA domain-containing protein</fullName>
    </recommendedName>
</protein>
<evidence type="ECO:0000256" key="3">
    <source>
        <dbReference type="ARBA" id="ARBA00023098"/>
    </source>
</evidence>
<dbReference type="EMBL" id="WEGH01000004">
    <property type="protein sequence ID" value="MQY07851.1"/>
    <property type="molecule type" value="Genomic_DNA"/>
</dbReference>
<sequence>MIMENEGKIAFVLSGGGKLASTELGMLTALVEARVRPDIVIGSSAGALIGSVFAGSPDRDGLIAVRGLWEDFLLDADLRWDVRDALARLVSRGRRRRTQRALRSALARYLMRESFEELPVHFECVGLDMVAGREVWFDSGPLVPALLVAAAAPAIMEPVKIGDTYYCDGGVVNPFPIDRAVRLGARTIYFLQITDMERSLGFPRSLWEVGLTGMVLRWRHQKMVAGLPPDVTVHMLPVGRADPSSGPQVLRRIMGIDLRDPYQESERRIREAYLSTKAYLATSAKLRYSGPAAVWQEADRD</sequence>
<dbReference type="AlphaFoldDB" id="A0A7K0C332"/>
<dbReference type="GO" id="GO:0016787">
    <property type="term" value="F:hydrolase activity"/>
    <property type="evidence" value="ECO:0007669"/>
    <property type="project" value="UniProtKB-KW"/>
</dbReference>
<keyword evidence="6" id="KW-1185">Reference proteome</keyword>
<evidence type="ECO:0000256" key="1">
    <source>
        <dbReference type="ARBA" id="ARBA00022801"/>
    </source>
</evidence>
<feature type="domain" description="PNPLA" evidence="4">
    <location>
        <begin position="12"/>
        <end position="180"/>
    </location>
</feature>
<gene>
    <name evidence="5" type="ORF">ACRB68_59530</name>
</gene>
<organism evidence="5 6">
    <name type="scientific">Actinomadura macrotermitis</name>
    <dbReference type="NCBI Taxonomy" id="2585200"/>
    <lineage>
        <taxon>Bacteria</taxon>
        <taxon>Bacillati</taxon>
        <taxon>Actinomycetota</taxon>
        <taxon>Actinomycetes</taxon>
        <taxon>Streptosporangiales</taxon>
        <taxon>Thermomonosporaceae</taxon>
        <taxon>Actinomadura</taxon>
    </lineage>
</organism>
<dbReference type="Proteomes" id="UP000487268">
    <property type="component" value="Unassembled WGS sequence"/>
</dbReference>
<dbReference type="SUPFAM" id="SSF52151">
    <property type="entry name" value="FabD/lysophospholipase-like"/>
    <property type="match status" value="1"/>
</dbReference>
<evidence type="ECO:0000256" key="2">
    <source>
        <dbReference type="ARBA" id="ARBA00022963"/>
    </source>
</evidence>
<accession>A0A7K0C332</accession>
<dbReference type="PANTHER" id="PTHR14226">
    <property type="entry name" value="NEUROPATHY TARGET ESTERASE/SWISS CHEESE D.MELANOGASTER"/>
    <property type="match status" value="1"/>
</dbReference>
<reference evidence="5 6" key="1">
    <citation type="submission" date="2019-10" db="EMBL/GenBank/DDBJ databases">
        <title>Actinomadura rubteroloni sp. nov. and Actinomadura macrotermitis sp. nov., isolated from the gut of fungus growing-termite Macrotermes natalensis.</title>
        <authorList>
            <person name="Benndorf R."/>
            <person name="Martin K."/>
            <person name="Kuefner M."/>
            <person name="De Beer W."/>
            <person name="Kaster A.-K."/>
            <person name="Vollmers J."/>
            <person name="Poulsen M."/>
            <person name="Beemelmanns C."/>
        </authorList>
    </citation>
    <scope>NUCLEOTIDE SEQUENCE [LARGE SCALE GENOMIC DNA]</scope>
    <source>
        <strain evidence="5 6">RB68</strain>
    </source>
</reference>
<comment type="caution">
    <text evidence="5">The sequence shown here is derived from an EMBL/GenBank/DDBJ whole genome shotgun (WGS) entry which is preliminary data.</text>
</comment>
<evidence type="ECO:0000313" key="5">
    <source>
        <dbReference type="EMBL" id="MQY07851.1"/>
    </source>
</evidence>
<dbReference type="GO" id="GO:0016042">
    <property type="term" value="P:lipid catabolic process"/>
    <property type="evidence" value="ECO:0007669"/>
    <property type="project" value="UniProtKB-KW"/>
</dbReference>
<name>A0A7K0C332_9ACTN</name>